<dbReference type="AlphaFoldDB" id="A0AAJ1QTF4"/>
<protein>
    <recommendedName>
        <fullName evidence="3">DUF1878 family protein</fullName>
    </recommendedName>
</protein>
<evidence type="ECO:0000313" key="1">
    <source>
        <dbReference type="EMBL" id="MDM5286971.1"/>
    </source>
</evidence>
<name>A0AAJ1QTF4_9BACI</name>
<dbReference type="RefSeq" id="WP_289351312.1">
    <property type="nucleotide sequence ID" value="NZ_JAUCFI010000003.1"/>
</dbReference>
<evidence type="ECO:0008006" key="3">
    <source>
        <dbReference type="Google" id="ProtNLM"/>
    </source>
</evidence>
<comment type="caution">
    <text evidence="1">The sequence shown here is derived from an EMBL/GenBank/DDBJ whole genome shotgun (WGS) entry which is preliminary data.</text>
</comment>
<proteinExistence type="predicted"/>
<dbReference type="EMBL" id="JAUCFI010000003">
    <property type="protein sequence ID" value="MDM5286971.1"/>
    <property type="molecule type" value="Genomic_DNA"/>
</dbReference>
<organism evidence="1 2">
    <name type="scientific">Peribacillus frigoritolerans</name>
    <dbReference type="NCBI Taxonomy" id="450367"/>
    <lineage>
        <taxon>Bacteria</taxon>
        <taxon>Bacillati</taxon>
        <taxon>Bacillota</taxon>
        <taxon>Bacilli</taxon>
        <taxon>Bacillales</taxon>
        <taxon>Bacillaceae</taxon>
        <taxon>Peribacillus</taxon>
    </lineage>
</organism>
<accession>A0AAJ1QTF4</accession>
<evidence type="ECO:0000313" key="2">
    <source>
        <dbReference type="Proteomes" id="UP001238973"/>
    </source>
</evidence>
<reference evidence="1" key="1">
    <citation type="submission" date="2023-06" db="EMBL/GenBank/DDBJ databases">
        <title>Comparative genomics of Bacillaceae isolates and their secondary metabolite potential.</title>
        <authorList>
            <person name="Song L."/>
            <person name="Nielsen L.J."/>
            <person name="Mohite O."/>
            <person name="Xu X."/>
            <person name="Weber T."/>
            <person name="Kovacs A.T."/>
        </authorList>
    </citation>
    <scope>NUCLEOTIDE SEQUENCE</scope>
    <source>
        <strain evidence="1">G1S1</strain>
    </source>
</reference>
<gene>
    <name evidence="1" type="ORF">QUF85_27300</name>
</gene>
<sequence length="123" mass="14698">MNQEEKIKELEYELFLLKHAFFKLQASMAPNLKSRYYELLSHGFTEQEVSELDRFFMWVYGTKNYPTKEEMRKKMADIKNMEMEELHIASVKKILLAYQADGVFPVIDFILEDFQNVDVNTEK</sequence>
<dbReference type="Proteomes" id="UP001238973">
    <property type="component" value="Unassembled WGS sequence"/>
</dbReference>